<dbReference type="PANTHER" id="PTHR34129">
    <property type="entry name" value="BLR1139 PROTEIN"/>
    <property type="match status" value="1"/>
</dbReference>
<name>A0ABN2ATD4_9ACTN</name>
<evidence type="ECO:0000256" key="1">
    <source>
        <dbReference type="SAM" id="Phobius"/>
    </source>
</evidence>
<dbReference type="PANTHER" id="PTHR34129:SF1">
    <property type="entry name" value="DUF952 DOMAIN-CONTAINING PROTEIN"/>
    <property type="match status" value="1"/>
</dbReference>
<keyword evidence="1" id="KW-0472">Membrane</keyword>
<protein>
    <recommendedName>
        <fullName evidence="4">DUF952 domain-containing protein</fullName>
    </recommendedName>
</protein>
<dbReference type="Gene3D" id="3.20.170.20">
    <property type="entry name" value="Protein of unknown function DUF952"/>
    <property type="match status" value="1"/>
</dbReference>
<keyword evidence="1" id="KW-0812">Transmembrane</keyword>
<keyword evidence="3" id="KW-1185">Reference proteome</keyword>
<sequence length="196" mass="20782">MTPIFHIALLRDWEEARAAGRYAVSTRDRSLADVGFIHASRADQWTGVRDLFYADVTEPMVLLQIDPALLDVPVVEEPPEPGSAVTFPHIYGPLPVSAVVKVIPLPPARADTAAAGPPAQVAGRQERPRESFSRAYFREMFFNVALLCVVIAVGLIGAVAGHAVSEDGGTGIGGLAGVAVGVVVAVVLFRRRHAPG</sequence>
<organism evidence="2 3">
    <name type="scientific">Nocardioides humi</name>
    <dbReference type="NCBI Taxonomy" id="449461"/>
    <lineage>
        <taxon>Bacteria</taxon>
        <taxon>Bacillati</taxon>
        <taxon>Actinomycetota</taxon>
        <taxon>Actinomycetes</taxon>
        <taxon>Propionibacteriales</taxon>
        <taxon>Nocardioidaceae</taxon>
        <taxon>Nocardioides</taxon>
    </lineage>
</organism>
<reference evidence="2 3" key="1">
    <citation type="journal article" date="2019" name="Int. J. Syst. Evol. Microbiol.">
        <title>The Global Catalogue of Microorganisms (GCM) 10K type strain sequencing project: providing services to taxonomists for standard genome sequencing and annotation.</title>
        <authorList>
            <consortium name="The Broad Institute Genomics Platform"/>
            <consortium name="The Broad Institute Genome Sequencing Center for Infectious Disease"/>
            <person name="Wu L."/>
            <person name="Ma J."/>
        </authorList>
    </citation>
    <scope>NUCLEOTIDE SEQUENCE [LARGE SCALE GENOMIC DNA]</scope>
    <source>
        <strain evidence="2 3">JCM 14942</strain>
    </source>
</reference>
<dbReference type="Proteomes" id="UP001500842">
    <property type="component" value="Unassembled WGS sequence"/>
</dbReference>
<dbReference type="SUPFAM" id="SSF56399">
    <property type="entry name" value="ADP-ribosylation"/>
    <property type="match status" value="1"/>
</dbReference>
<proteinExistence type="predicted"/>
<evidence type="ECO:0008006" key="4">
    <source>
        <dbReference type="Google" id="ProtNLM"/>
    </source>
</evidence>
<dbReference type="RefSeq" id="WP_181410934.1">
    <property type="nucleotide sequence ID" value="NZ_BAAAOR010000024.1"/>
</dbReference>
<feature type="transmembrane region" description="Helical" evidence="1">
    <location>
        <begin position="141"/>
        <end position="164"/>
    </location>
</feature>
<feature type="transmembrane region" description="Helical" evidence="1">
    <location>
        <begin position="170"/>
        <end position="189"/>
    </location>
</feature>
<dbReference type="InterPro" id="IPR009297">
    <property type="entry name" value="DUF952"/>
</dbReference>
<gene>
    <name evidence="2" type="ORF">GCM10009788_30710</name>
</gene>
<keyword evidence="1" id="KW-1133">Transmembrane helix</keyword>
<evidence type="ECO:0000313" key="3">
    <source>
        <dbReference type="Proteomes" id="UP001500842"/>
    </source>
</evidence>
<dbReference type="Pfam" id="PF06108">
    <property type="entry name" value="DUF952"/>
    <property type="match status" value="1"/>
</dbReference>
<comment type="caution">
    <text evidence="2">The sequence shown here is derived from an EMBL/GenBank/DDBJ whole genome shotgun (WGS) entry which is preliminary data.</text>
</comment>
<evidence type="ECO:0000313" key="2">
    <source>
        <dbReference type="EMBL" id="GAA1524855.1"/>
    </source>
</evidence>
<dbReference type="EMBL" id="BAAAOR010000024">
    <property type="protein sequence ID" value="GAA1524855.1"/>
    <property type="molecule type" value="Genomic_DNA"/>
</dbReference>
<accession>A0ABN2ATD4</accession>